<dbReference type="PANTHER" id="PTHR47506:SF1">
    <property type="entry name" value="HTH-TYPE TRANSCRIPTIONAL REGULATOR YJDC"/>
    <property type="match status" value="1"/>
</dbReference>
<dbReference type="Proteomes" id="UP001178354">
    <property type="component" value="Unassembled WGS sequence"/>
</dbReference>
<dbReference type="Pfam" id="PF00440">
    <property type="entry name" value="TetR_N"/>
    <property type="match status" value="1"/>
</dbReference>
<dbReference type="PANTHER" id="PTHR47506">
    <property type="entry name" value="TRANSCRIPTIONAL REGULATORY PROTEIN"/>
    <property type="match status" value="1"/>
</dbReference>
<organism evidence="6 7">
    <name type="scientific">Porticoccus litoralis</name>
    <dbReference type="NCBI Taxonomy" id="434086"/>
    <lineage>
        <taxon>Bacteria</taxon>
        <taxon>Pseudomonadati</taxon>
        <taxon>Pseudomonadota</taxon>
        <taxon>Gammaproteobacteria</taxon>
        <taxon>Cellvibrionales</taxon>
        <taxon>Porticoccaceae</taxon>
        <taxon>Porticoccus</taxon>
    </lineage>
</organism>
<evidence type="ECO:0000313" key="7">
    <source>
        <dbReference type="Proteomes" id="UP001178354"/>
    </source>
</evidence>
<feature type="DNA-binding region" description="H-T-H motif" evidence="4">
    <location>
        <begin position="25"/>
        <end position="44"/>
    </location>
</feature>
<evidence type="ECO:0000256" key="4">
    <source>
        <dbReference type="PROSITE-ProRule" id="PRU00335"/>
    </source>
</evidence>
<dbReference type="EMBL" id="JAUUUU010000007">
    <property type="protein sequence ID" value="MDP1521491.1"/>
    <property type="molecule type" value="Genomic_DNA"/>
</dbReference>
<dbReference type="SUPFAM" id="SSF48498">
    <property type="entry name" value="Tetracyclin repressor-like, C-terminal domain"/>
    <property type="match status" value="1"/>
</dbReference>
<evidence type="ECO:0000256" key="1">
    <source>
        <dbReference type="ARBA" id="ARBA00023015"/>
    </source>
</evidence>
<evidence type="ECO:0000313" key="6">
    <source>
        <dbReference type="EMBL" id="MDP1521491.1"/>
    </source>
</evidence>
<dbReference type="Gene3D" id="1.10.357.10">
    <property type="entry name" value="Tetracycline Repressor, domain 2"/>
    <property type="match status" value="1"/>
</dbReference>
<dbReference type="InterPro" id="IPR009057">
    <property type="entry name" value="Homeodomain-like_sf"/>
</dbReference>
<reference evidence="6" key="1">
    <citation type="journal article" date="2010" name="Int. J. Syst. Evol. Microbiol.">
        <title>Porticoccus litoralis gen. nov., sp. nov., a gammaproteobacterium isolated from the Yellow Sea.</title>
        <authorList>
            <person name="Oh H.M."/>
            <person name="Kim H."/>
            <person name="Kim K.M."/>
            <person name="Min G.S."/>
            <person name="Cho J.C."/>
        </authorList>
    </citation>
    <scope>NUCLEOTIDE SEQUENCE</scope>
    <source>
        <strain evidence="6">DSM 25064</strain>
    </source>
</reference>
<sequence>MQPRRQHLIDTAYRLFNEHGYHATGIDWILAESGVSKATLYKYFRSKEELILAVLEQRHQQLMDTLEQAVDEARSEGREPVLAIFDVLDNWFSSDGFFGCNFINASAEYSGAGDVIHQFAARHKRDMEQLIRENLTNDPDGSLAEELALLIDGAVVYAQTRGDRSAAKMARKMAKQLLVANQ</sequence>
<reference evidence="6" key="2">
    <citation type="submission" date="2023-08" db="EMBL/GenBank/DDBJ databases">
        <authorList>
            <person name="Luo J."/>
        </authorList>
    </citation>
    <scope>NUCLEOTIDE SEQUENCE</scope>
    <source>
        <strain evidence="6">DSM 25064</strain>
    </source>
</reference>
<keyword evidence="2 4" id="KW-0238">DNA-binding</keyword>
<dbReference type="SUPFAM" id="SSF46689">
    <property type="entry name" value="Homeodomain-like"/>
    <property type="match status" value="1"/>
</dbReference>
<comment type="caution">
    <text evidence="6">The sequence shown here is derived from an EMBL/GenBank/DDBJ whole genome shotgun (WGS) entry which is preliminary data.</text>
</comment>
<dbReference type="PRINTS" id="PR00455">
    <property type="entry name" value="HTHTETR"/>
</dbReference>
<proteinExistence type="predicted"/>
<dbReference type="InterPro" id="IPR001647">
    <property type="entry name" value="HTH_TetR"/>
</dbReference>
<keyword evidence="7" id="KW-1185">Reference proteome</keyword>
<dbReference type="GO" id="GO:0003677">
    <property type="term" value="F:DNA binding"/>
    <property type="evidence" value="ECO:0007669"/>
    <property type="project" value="UniProtKB-UniRule"/>
</dbReference>
<evidence type="ECO:0000256" key="2">
    <source>
        <dbReference type="ARBA" id="ARBA00023125"/>
    </source>
</evidence>
<evidence type="ECO:0000256" key="3">
    <source>
        <dbReference type="ARBA" id="ARBA00023163"/>
    </source>
</evidence>
<keyword evidence="1" id="KW-0805">Transcription regulation</keyword>
<keyword evidence="3" id="KW-0804">Transcription</keyword>
<feature type="domain" description="HTH tetR-type" evidence="5">
    <location>
        <begin position="2"/>
        <end position="62"/>
    </location>
</feature>
<dbReference type="AlphaFoldDB" id="A0AAW8B731"/>
<protein>
    <submittedName>
        <fullName evidence="6">TetR/AcrR family transcriptional regulator</fullName>
    </submittedName>
</protein>
<evidence type="ECO:0000259" key="5">
    <source>
        <dbReference type="PROSITE" id="PS50977"/>
    </source>
</evidence>
<dbReference type="RefSeq" id="WP_305171153.1">
    <property type="nucleotide sequence ID" value="NZ_JAUUUU010000007.1"/>
</dbReference>
<accession>A0AAW8B731</accession>
<dbReference type="PROSITE" id="PS50977">
    <property type="entry name" value="HTH_TETR_2"/>
    <property type="match status" value="1"/>
</dbReference>
<dbReference type="InterPro" id="IPR036271">
    <property type="entry name" value="Tet_transcr_reg_TetR-rel_C_sf"/>
</dbReference>
<gene>
    <name evidence="6" type="ORF">Q8A57_10970</name>
</gene>
<name>A0AAW8B731_9GAMM</name>